<dbReference type="InterPro" id="IPR043128">
    <property type="entry name" value="Rev_trsase/Diguanyl_cyclase"/>
</dbReference>
<sequence length="437" mass="48990">MKARVGLLGPKDSVQKIKEIGMDFEAKMDLVPYIYQDSGDISAIIEKHQHSVHFWICSGYTPYVLSQKYHHTQMFFYPKFSDGSITKVLLEISYKDKQNIERISIDSIFRQQFVEMYQELGISTEQMYLYPRSGDTSAEEIFAFHMELYTAGKVNICATGILSVYQRLRAHGVPAYRITATKDNIRQTIRSAYELWEKQTYRQSQIAILMIKIDEIESLAAKDAVSYELHRLDLKIQNTVLDFAETVSGSFMSSGIGRYTVFSTRGSLEQKGGQGLPLLSQLSLITDLASNIGIGYGDSATVAEKNALLALNHAEAFGEFSSFLVDDSGNIEGPLKANHEIGFNYRVTDSELGDKLKQAGVTVSTFNKIISVQKNLGMNALSANDVAEWLKMTQRNARRILTSLEEKGIAKVIGEEAPMLRGRPRKLYQVGFESSDA</sequence>
<comment type="caution">
    <text evidence="1">The sequence shown here is derived from an EMBL/GenBank/DDBJ whole genome shotgun (WGS) entry which is preliminary data.</text>
</comment>
<gene>
    <name evidence="1" type="ORF">ACE3NQ_00270</name>
</gene>
<dbReference type="EMBL" id="JBHILM010000001">
    <property type="protein sequence ID" value="MFB5679342.1"/>
    <property type="molecule type" value="Genomic_DNA"/>
</dbReference>
<evidence type="ECO:0000313" key="1">
    <source>
        <dbReference type="EMBL" id="MFB5679342.1"/>
    </source>
</evidence>
<name>A0ABV5B0W8_9BACL</name>
<dbReference type="Gene3D" id="3.30.70.270">
    <property type="match status" value="1"/>
</dbReference>
<organism evidence="1 2">
    <name type="scientific">Paenibacillus terreus</name>
    <dbReference type="NCBI Taxonomy" id="1387834"/>
    <lineage>
        <taxon>Bacteria</taxon>
        <taxon>Bacillati</taxon>
        <taxon>Bacillota</taxon>
        <taxon>Bacilli</taxon>
        <taxon>Bacillales</taxon>
        <taxon>Paenibacillaceae</taxon>
        <taxon>Paenibacillus</taxon>
    </lineage>
</organism>
<evidence type="ECO:0000313" key="2">
    <source>
        <dbReference type="Proteomes" id="UP001580407"/>
    </source>
</evidence>
<accession>A0ABV5B0W8</accession>
<keyword evidence="2" id="KW-1185">Reference proteome</keyword>
<dbReference type="Proteomes" id="UP001580407">
    <property type="component" value="Unassembled WGS sequence"/>
</dbReference>
<evidence type="ECO:0008006" key="3">
    <source>
        <dbReference type="Google" id="ProtNLM"/>
    </source>
</evidence>
<dbReference type="RefSeq" id="WP_375523191.1">
    <property type="nucleotide sequence ID" value="NZ_JBHILM010000001.1"/>
</dbReference>
<proteinExistence type="predicted"/>
<reference evidence="1 2" key="1">
    <citation type="submission" date="2024-09" db="EMBL/GenBank/DDBJ databases">
        <authorList>
            <person name="Ruan L."/>
        </authorList>
    </citation>
    <scope>NUCLEOTIDE SEQUENCE [LARGE SCALE GENOMIC DNA]</scope>
    <source>
        <strain evidence="1 2">D33</strain>
    </source>
</reference>
<protein>
    <recommendedName>
        <fullName evidence="3">Transcriptional regulator</fullName>
    </recommendedName>
</protein>